<dbReference type="Proteomes" id="UP000215914">
    <property type="component" value="Unassembled WGS sequence"/>
</dbReference>
<accession>A0A9K3NAR6</accession>
<keyword evidence="2" id="KW-1185">Reference proteome</keyword>
<organism evidence="1 2">
    <name type="scientific">Helianthus annuus</name>
    <name type="common">Common sunflower</name>
    <dbReference type="NCBI Taxonomy" id="4232"/>
    <lineage>
        <taxon>Eukaryota</taxon>
        <taxon>Viridiplantae</taxon>
        <taxon>Streptophyta</taxon>
        <taxon>Embryophyta</taxon>
        <taxon>Tracheophyta</taxon>
        <taxon>Spermatophyta</taxon>
        <taxon>Magnoliopsida</taxon>
        <taxon>eudicotyledons</taxon>
        <taxon>Gunneridae</taxon>
        <taxon>Pentapetalae</taxon>
        <taxon>asterids</taxon>
        <taxon>campanulids</taxon>
        <taxon>Asterales</taxon>
        <taxon>Asteraceae</taxon>
        <taxon>Asteroideae</taxon>
        <taxon>Heliantheae alliance</taxon>
        <taxon>Heliantheae</taxon>
        <taxon>Helianthus</taxon>
    </lineage>
</organism>
<dbReference type="AlphaFoldDB" id="A0A9K3NAR6"/>
<reference evidence="1" key="2">
    <citation type="submission" date="2020-06" db="EMBL/GenBank/DDBJ databases">
        <title>Helianthus annuus Genome sequencing and assembly Release 2.</title>
        <authorList>
            <person name="Gouzy J."/>
            <person name="Langlade N."/>
            <person name="Munos S."/>
        </authorList>
    </citation>
    <scope>NUCLEOTIDE SEQUENCE</scope>
    <source>
        <tissue evidence="1">Leaves</tissue>
    </source>
</reference>
<reference evidence="1" key="1">
    <citation type="journal article" date="2017" name="Nature">
        <title>The sunflower genome provides insights into oil metabolism, flowering and Asterid evolution.</title>
        <authorList>
            <person name="Badouin H."/>
            <person name="Gouzy J."/>
            <person name="Grassa C.J."/>
            <person name="Murat F."/>
            <person name="Staton S.E."/>
            <person name="Cottret L."/>
            <person name="Lelandais-Briere C."/>
            <person name="Owens G.L."/>
            <person name="Carrere S."/>
            <person name="Mayjonade B."/>
            <person name="Legrand L."/>
            <person name="Gill N."/>
            <person name="Kane N.C."/>
            <person name="Bowers J.E."/>
            <person name="Hubner S."/>
            <person name="Bellec A."/>
            <person name="Berard A."/>
            <person name="Berges H."/>
            <person name="Blanchet N."/>
            <person name="Boniface M.C."/>
            <person name="Brunel D."/>
            <person name="Catrice O."/>
            <person name="Chaidir N."/>
            <person name="Claudel C."/>
            <person name="Donnadieu C."/>
            <person name="Faraut T."/>
            <person name="Fievet G."/>
            <person name="Helmstetter N."/>
            <person name="King M."/>
            <person name="Knapp S.J."/>
            <person name="Lai Z."/>
            <person name="Le Paslier M.C."/>
            <person name="Lippi Y."/>
            <person name="Lorenzon L."/>
            <person name="Mandel J.R."/>
            <person name="Marage G."/>
            <person name="Marchand G."/>
            <person name="Marquand E."/>
            <person name="Bret-Mestries E."/>
            <person name="Morien E."/>
            <person name="Nambeesan S."/>
            <person name="Nguyen T."/>
            <person name="Pegot-Espagnet P."/>
            <person name="Pouilly N."/>
            <person name="Raftis F."/>
            <person name="Sallet E."/>
            <person name="Schiex T."/>
            <person name="Thomas J."/>
            <person name="Vandecasteele C."/>
            <person name="Vares D."/>
            <person name="Vear F."/>
            <person name="Vautrin S."/>
            <person name="Crespi M."/>
            <person name="Mangin B."/>
            <person name="Burke J.M."/>
            <person name="Salse J."/>
            <person name="Munos S."/>
            <person name="Vincourt P."/>
            <person name="Rieseberg L.H."/>
            <person name="Langlade N.B."/>
        </authorList>
    </citation>
    <scope>NUCLEOTIDE SEQUENCE</scope>
    <source>
        <tissue evidence="1">Leaves</tissue>
    </source>
</reference>
<evidence type="ECO:0000313" key="2">
    <source>
        <dbReference type="Proteomes" id="UP000215914"/>
    </source>
</evidence>
<evidence type="ECO:0000313" key="1">
    <source>
        <dbReference type="EMBL" id="KAF5792950.1"/>
    </source>
</evidence>
<gene>
    <name evidence="1" type="ORF">HanXRQr2_Chr09g0411781</name>
</gene>
<dbReference type="Gramene" id="mRNA:HanXRQr2_Chr09g0411781">
    <property type="protein sequence ID" value="mRNA:HanXRQr2_Chr09g0411781"/>
    <property type="gene ID" value="HanXRQr2_Chr09g0411781"/>
</dbReference>
<sequence>MRLTLDLLPNARVDKVVPFHLRHGIQEVDSCEAAPSMQISCTKPNTRTSLHPKVKITFPEVSQCQPWPAIFQK</sequence>
<protein>
    <submittedName>
        <fullName evidence="1">Uncharacterized protein</fullName>
    </submittedName>
</protein>
<proteinExistence type="predicted"/>
<dbReference type="EMBL" id="MNCJ02000324">
    <property type="protein sequence ID" value="KAF5792950.1"/>
    <property type="molecule type" value="Genomic_DNA"/>
</dbReference>
<name>A0A9K3NAR6_HELAN</name>
<comment type="caution">
    <text evidence="1">The sequence shown here is derived from an EMBL/GenBank/DDBJ whole genome shotgun (WGS) entry which is preliminary data.</text>
</comment>